<proteinExistence type="inferred from homology"/>
<dbReference type="EMBL" id="LR133917">
    <property type="protein sequence ID" value="VDY49374.1"/>
    <property type="molecule type" value="Genomic_DNA"/>
</dbReference>
<feature type="transmembrane region" description="Helical" evidence="9">
    <location>
        <begin position="317"/>
        <end position="335"/>
    </location>
</feature>
<feature type="transmembrane region" description="Helical" evidence="9">
    <location>
        <begin position="217"/>
        <end position="235"/>
    </location>
</feature>
<sequence>MGAFINMDTKDFKRLEKMYSPRYLPGLDGLRAFAVIGIIIYHLNAQWLRGGFLGVDTFFVISGYLITSLLISEYYRTQKIDLLEFWKRRLKRLIPAVLFLICVVLTFTLIFKPELIIQMKRDAIAAIFYVSNWWYISQNVDYFNQFAIEPLKHLWSLAIEEQFYLLFPLVITFLLHRFKPRNIIQTLFIVSLISLGLMIVIHFITGDNSRVYFGTDTRLQTLLLGCILAFIWPPFALKKDISKKIVVSLDIIGISGFAVLMTLFFIVGDQDQWIYNGGFYIISFATLFIIAIAVHPSSLFAKFLSMKPLLIIGKRSYSLYLWHYPIIVFVNSYYVQGQIPVYVYIIEILLTALMAEISYRFIETPIRKKGFKAFAFLPKKKGQFARTVLVILLLVPSIVVLSGQFDALGKQHEAEKKEKKTEFKTTKKKVVKKDKQEDKQTANSKEDIKKSSPLLIGDSVMVDIGNVFTKKIPNAQIDGKVGRQLVDATPIVKSQYKDYAKKGQKVVVELGTNGAFTKDQLNELLDSFGKADIYLVSIRVPRDYEGRINKLIYEAAEKRSNVHLVDWYKASAGHPEYFAYDGIHLEYAGSKALTDLIVKTMETHATNKK</sequence>
<evidence type="ECO:0000256" key="8">
    <source>
        <dbReference type="ARBA" id="ARBA00023315"/>
    </source>
</evidence>
<organism evidence="11">
    <name type="scientific">Staphylococcus aureus</name>
    <dbReference type="NCBI Taxonomy" id="1280"/>
    <lineage>
        <taxon>Bacteria</taxon>
        <taxon>Bacillati</taxon>
        <taxon>Bacillota</taxon>
        <taxon>Bacilli</taxon>
        <taxon>Bacillales</taxon>
        <taxon>Staphylococcaceae</taxon>
        <taxon>Staphylococcus</taxon>
    </lineage>
</organism>
<evidence type="ECO:0000256" key="6">
    <source>
        <dbReference type="ARBA" id="ARBA00022989"/>
    </source>
</evidence>
<evidence type="ECO:0000313" key="11">
    <source>
        <dbReference type="EMBL" id="VDY49374.1"/>
    </source>
</evidence>
<dbReference type="InterPro" id="IPR050879">
    <property type="entry name" value="Acyltransferase_3"/>
</dbReference>
<feature type="domain" description="Acyltransferase 3" evidence="10">
    <location>
        <begin position="25"/>
        <end position="350"/>
    </location>
</feature>
<dbReference type="EC" id="2.3.1.-" evidence="11"/>
<comment type="similarity">
    <text evidence="2">Belongs to the acyltransferase 3 family.</text>
</comment>
<dbReference type="Proteomes" id="UP000280323">
    <property type="component" value="Chromosome"/>
</dbReference>
<dbReference type="Gene3D" id="3.40.50.1110">
    <property type="entry name" value="SGNH hydrolase"/>
    <property type="match status" value="1"/>
</dbReference>
<dbReference type="FunFam" id="3.40.50.1110:FF:000006">
    <property type="entry name" value="O-acetyltransferase OatA"/>
    <property type="match status" value="1"/>
</dbReference>
<evidence type="ECO:0000256" key="5">
    <source>
        <dbReference type="ARBA" id="ARBA00022692"/>
    </source>
</evidence>
<evidence type="ECO:0000259" key="10">
    <source>
        <dbReference type="Pfam" id="PF01757"/>
    </source>
</evidence>
<feature type="transmembrane region" description="Helical" evidence="9">
    <location>
        <begin position="273"/>
        <end position="296"/>
    </location>
</feature>
<feature type="transmembrane region" description="Helical" evidence="9">
    <location>
        <begin position="341"/>
        <end position="362"/>
    </location>
</feature>
<keyword evidence="5 9" id="KW-0812">Transmembrane</keyword>
<dbReference type="CDD" id="cd01840">
    <property type="entry name" value="SGNH_hydrolase_yrhL_like"/>
    <property type="match status" value="1"/>
</dbReference>
<reference evidence="11" key="1">
    <citation type="submission" date="2018-12" db="EMBL/GenBank/DDBJ databases">
        <authorList>
            <consortium name="Pathogen Informatics"/>
        </authorList>
    </citation>
    <scope>NUCLEOTIDE SEQUENCE</scope>
    <source>
        <strain evidence="11">NCTC8317</strain>
    </source>
</reference>
<keyword evidence="7 9" id="KW-0472">Membrane</keyword>
<dbReference type="GO" id="GO:0016747">
    <property type="term" value="F:acyltransferase activity, transferring groups other than amino-acyl groups"/>
    <property type="evidence" value="ECO:0007669"/>
    <property type="project" value="InterPro"/>
</dbReference>
<dbReference type="GO" id="GO:0005886">
    <property type="term" value="C:plasma membrane"/>
    <property type="evidence" value="ECO:0007669"/>
    <property type="project" value="UniProtKB-SubCell"/>
</dbReference>
<dbReference type="PANTHER" id="PTHR23028:SF53">
    <property type="entry name" value="ACYL_TRANSF_3 DOMAIN-CONTAINING PROTEIN"/>
    <property type="match status" value="1"/>
</dbReference>
<comment type="subcellular location">
    <subcellularLocation>
        <location evidence="1">Cell membrane</location>
        <topology evidence="1">Multi-pass membrane protein</topology>
    </subcellularLocation>
</comment>
<accession>A0AB74Q409</accession>
<feature type="transmembrane region" description="Helical" evidence="9">
    <location>
        <begin position="93"/>
        <end position="111"/>
    </location>
</feature>
<dbReference type="GO" id="GO:0009103">
    <property type="term" value="P:lipopolysaccharide biosynthetic process"/>
    <property type="evidence" value="ECO:0007669"/>
    <property type="project" value="TreeGrafter"/>
</dbReference>
<evidence type="ECO:0000256" key="4">
    <source>
        <dbReference type="ARBA" id="ARBA00022679"/>
    </source>
</evidence>
<evidence type="ECO:0000256" key="7">
    <source>
        <dbReference type="ARBA" id="ARBA00023136"/>
    </source>
</evidence>
<evidence type="ECO:0000256" key="3">
    <source>
        <dbReference type="ARBA" id="ARBA00022475"/>
    </source>
</evidence>
<protein>
    <submittedName>
        <fullName evidence="11">O-acetyltransferase oatA</fullName>
        <ecNumber evidence="11">2.3.1.-</ecNumber>
    </submittedName>
</protein>
<dbReference type="PANTHER" id="PTHR23028">
    <property type="entry name" value="ACETYLTRANSFERASE"/>
    <property type="match status" value="1"/>
</dbReference>
<dbReference type="SUPFAM" id="SSF52266">
    <property type="entry name" value="SGNH hydrolase"/>
    <property type="match status" value="1"/>
</dbReference>
<dbReference type="InterPro" id="IPR002656">
    <property type="entry name" value="Acyl_transf_3_dom"/>
</dbReference>
<feature type="transmembrane region" description="Helical" evidence="9">
    <location>
        <begin position="23"/>
        <end position="44"/>
    </location>
</feature>
<dbReference type="AlphaFoldDB" id="A0AB74Q409"/>
<feature type="transmembrane region" description="Helical" evidence="9">
    <location>
        <begin position="383"/>
        <end position="403"/>
    </location>
</feature>
<dbReference type="InterPro" id="IPR036514">
    <property type="entry name" value="SGNH_hydro_sf"/>
</dbReference>
<keyword evidence="3" id="KW-1003">Cell membrane</keyword>
<keyword evidence="8 11" id="KW-0012">Acyltransferase</keyword>
<evidence type="ECO:0000256" key="1">
    <source>
        <dbReference type="ARBA" id="ARBA00004651"/>
    </source>
</evidence>
<evidence type="ECO:0000256" key="2">
    <source>
        <dbReference type="ARBA" id="ARBA00007400"/>
    </source>
</evidence>
<evidence type="ECO:0000256" key="9">
    <source>
        <dbReference type="SAM" id="Phobius"/>
    </source>
</evidence>
<keyword evidence="6 9" id="KW-1133">Transmembrane helix</keyword>
<feature type="transmembrane region" description="Helical" evidence="9">
    <location>
        <begin position="247"/>
        <end position="267"/>
    </location>
</feature>
<feature type="transmembrane region" description="Helical" evidence="9">
    <location>
        <begin position="187"/>
        <end position="205"/>
    </location>
</feature>
<feature type="transmembrane region" description="Helical" evidence="9">
    <location>
        <begin position="154"/>
        <end position="175"/>
    </location>
</feature>
<keyword evidence="4 11" id="KW-0808">Transferase</keyword>
<gene>
    <name evidence="11" type="primary">oatA_2</name>
    <name evidence="11" type="ORF">NCTC8317_02514</name>
</gene>
<feature type="transmembrane region" description="Helical" evidence="9">
    <location>
        <begin position="50"/>
        <end position="72"/>
    </location>
</feature>
<name>A0AB74Q409_STAAU</name>
<dbReference type="Pfam" id="PF01757">
    <property type="entry name" value="Acyl_transf_3"/>
    <property type="match status" value="1"/>
</dbReference>